<protein>
    <submittedName>
        <fullName evidence="2">Uncharacterized protein</fullName>
    </submittedName>
</protein>
<name>A0ABQ2FHL8_9DEIO</name>
<sequence>MGNGGEQRGQDEQQGRQQQQAARSCAGVGSGHASVYGARGPPVPAAALHASFTPGAGQAGGYTAGMKRVITLTADAWEAFLAGLYERDDRLDLRQDGETYARDEVVDTWVMSGHAEALRSAEVDGDLWGTLEDLEESAPDEEAAWAKITAFYLERGCVLVQVDGYDEPEEWILGEGLARRLGLLPA</sequence>
<dbReference type="EMBL" id="BMPE01000001">
    <property type="protein sequence ID" value="GGK93979.1"/>
    <property type="molecule type" value="Genomic_DNA"/>
</dbReference>
<evidence type="ECO:0000313" key="2">
    <source>
        <dbReference type="EMBL" id="GGK93979.1"/>
    </source>
</evidence>
<proteinExistence type="predicted"/>
<accession>A0ABQ2FHL8</accession>
<feature type="region of interest" description="Disordered" evidence="1">
    <location>
        <begin position="1"/>
        <end position="33"/>
    </location>
</feature>
<reference evidence="3" key="1">
    <citation type="journal article" date="2019" name="Int. J. Syst. Evol. Microbiol.">
        <title>The Global Catalogue of Microorganisms (GCM) 10K type strain sequencing project: providing services to taxonomists for standard genome sequencing and annotation.</title>
        <authorList>
            <consortium name="The Broad Institute Genomics Platform"/>
            <consortium name="The Broad Institute Genome Sequencing Center for Infectious Disease"/>
            <person name="Wu L."/>
            <person name="Ma J."/>
        </authorList>
    </citation>
    <scope>NUCLEOTIDE SEQUENCE [LARGE SCALE GENOMIC DNA]</scope>
    <source>
        <strain evidence="3">JCM 19173</strain>
    </source>
</reference>
<evidence type="ECO:0000256" key="1">
    <source>
        <dbReference type="SAM" id="MobiDB-lite"/>
    </source>
</evidence>
<evidence type="ECO:0000313" key="3">
    <source>
        <dbReference type="Proteomes" id="UP000604341"/>
    </source>
</evidence>
<comment type="caution">
    <text evidence="2">The sequence shown here is derived from an EMBL/GenBank/DDBJ whole genome shotgun (WGS) entry which is preliminary data.</text>
</comment>
<gene>
    <name evidence="2" type="ORF">GCM10010844_10640</name>
</gene>
<dbReference type="Proteomes" id="UP000604341">
    <property type="component" value="Unassembled WGS sequence"/>
</dbReference>
<organism evidence="2 3">
    <name type="scientific">Deinococcus radiotolerans</name>
    <dbReference type="NCBI Taxonomy" id="1309407"/>
    <lineage>
        <taxon>Bacteria</taxon>
        <taxon>Thermotogati</taxon>
        <taxon>Deinococcota</taxon>
        <taxon>Deinococci</taxon>
        <taxon>Deinococcales</taxon>
        <taxon>Deinococcaceae</taxon>
        <taxon>Deinococcus</taxon>
    </lineage>
</organism>
<keyword evidence="3" id="KW-1185">Reference proteome</keyword>